<dbReference type="InterPro" id="IPR011990">
    <property type="entry name" value="TPR-like_helical_dom_sf"/>
</dbReference>
<evidence type="ECO:0000313" key="5">
    <source>
        <dbReference type="EMBL" id="NYI43439.1"/>
    </source>
</evidence>
<dbReference type="SUPFAM" id="SSF52540">
    <property type="entry name" value="P-loop containing nucleoside triphosphate hydrolases"/>
    <property type="match status" value="1"/>
</dbReference>
<evidence type="ECO:0000256" key="1">
    <source>
        <dbReference type="ARBA" id="ARBA00005820"/>
    </source>
</evidence>
<feature type="domain" description="OmpR/PhoB-type" evidence="3">
    <location>
        <begin position="15"/>
        <end position="84"/>
    </location>
</feature>
<dbReference type="GO" id="GO:0043531">
    <property type="term" value="F:ADP binding"/>
    <property type="evidence" value="ECO:0007669"/>
    <property type="project" value="InterPro"/>
</dbReference>
<keyword evidence="2 5" id="KW-0238">DNA-binding</keyword>
<dbReference type="InterPro" id="IPR041664">
    <property type="entry name" value="AAA_16"/>
</dbReference>
<dbReference type="Pfam" id="PF03704">
    <property type="entry name" value="BTAD"/>
    <property type="match status" value="1"/>
</dbReference>
<dbReference type="SUPFAM" id="SSF48452">
    <property type="entry name" value="TPR-like"/>
    <property type="match status" value="1"/>
</dbReference>
<comment type="caution">
    <text evidence="5">The sequence shown here is derived from an EMBL/GenBank/DDBJ whole genome shotgun (WGS) entry which is preliminary data.</text>
</comment>
<dbReference type="InterPro" id="IPR016032">
    <property type="entry name" value="Sig_transdc_resp-reg_C-effctor"/>
</dbReference>
<feature type="domain" description="Bacterial transcriptional activator" evidence="4">
    <location>
        <begin position="91"/>
        <end position="233"/>
    </location>
</feature>
<dbReference type="SUPFAM" id="SSF46894">
    <property type="entry name" value="C-terminal effector domain of the bipartite response regulators"/>
    <property type="match status" value="1"/>
</dbReference>
<dbReference type="AlphaFoldDB" id="A0A7Z0CJU5"/>
<dbReference type="RefSeq" id="WP_179647625.1">
    <property type="nucleotide sequence ID" value="NZ_JACBZM010000001.1"/>
</dbReference>
<dbReference type="Pfam" id="PF13191">
    <property type="entry name" value="AAA_16"/>
    <property type="match status" value="1"/>
</dbReference>
<evidence type="ECO:0000256" key="2">
    <source>
        <dbReference type="ARBA" id="ARBA00023125"/>
    </source>
</evidence>
<dbReference type="InterPro" id="IPR036388">
    <property type="entry name" value="WH-like_DNA-bd_sf"/>
</dbReference>
<dbReference type="InterPro" id="IPR027417">
    <property type="entry name" value="P-loop_NTPase"/>
</dbReference>
<dbReference type="PANTHER" id="PTHR47691">
    <property type="entry name" value="REGULATOR-RELATED"/>
    <property type="match status" value="1"/>
</dbReference>
<dbReference type="SMART" id="SM00862">
    <property type="entry name" value="Trans_reg_C"/>
    <property type="match status" value="1"/>
</dbReference>
<dbReference type="PANTHER" id="PTHR47691:SF3">
    <property type="entry name" value="HTH-TYPE TRANSCRIPTIONAL REGULATOR RV0890C-RELATED"/>
    <property type="match status" value="1"/>
</dbReference>
<dbReference type="EMBL" id="JACBZM010000001">
    <property type="protein sequence ID" value="NYI43439.1"/>
    <property type="molecule type" value="Genomic_DNA"/>
</dbReference>
<proteinExistence type="inferred from homology"/>
<protein>
    <submittedName>
        <fullName evidence="5">Putative ATPase/DNA-binding SARP family transcriptional activator</fullName>
    </submittedName>
</protein>
<dbReference type="InterPro" id="IPR001867">
    <property type="entry name" value="OmpR/PhoB-type_DNA-bd"/>
</dbReference>
<organism evidence="5 6">
    <name type="scientific">Nocardioides aromaticivorans</name>
    <dbReference type="NCBI Taxonomy" id="200618"/>
    <lineage>
        <taxon>Bacteria</taxon>
        <taxon>Bacillati</taxon>
        <taxon>Actinomycetota</taxon>
        <taxon>Actinomycetes</taxon>
        <taxon>Propionibacteriales</taxon>
        <taxon>Nocardioidaceae</taxon>
        <taxon>Nocardioides</taxon>
    </lineage>
</organism>
<dbReference type="Gene3D" id="1.25.40.10">
    <property type="entry name" value="Tetratricopeptide repeat domain"/>
    <property type="match status" value="1"/>
</dbReference>
<dbReference type="Proteomes" id="UP000562045">
    <property type="component" value="Unassembled WGS sequence"/>
</dbReference>
<name>A0A7Z0CJU5_9ACTN</name>
<dbReference type="Gene3D" id="1.10.10.10">
    <property type="entry name" value="Winged helix-like DNA-binding domain superfamily/Winged helix DNA-binding domain"/>
    <property type="match status" value="1"/>
</dbReference>
<dbReference type="InterPro" id="IPR005158">
    <property type="entry name" value="BTAD"/>
</dbReference>
<dbReference type="Gene3D" id="3.40.50.300">
    <property type="entry name" value="P-loop containing nucleotide triphosphate hydrolases"/>
    <property type="match status" value="1"/>
</dbReference>
<evidence type="ECO:0000259" key="4">
    <source>
        <dbReference type="SMART" id="SM01043"/>
    </source>
</evidence>
<evidence type="ECO:0000259" key="3">
    <source>
        <dbReference type="SMART" id="SM00862"/>
    </source>
</evidence>
<dbReference type="GO" id="GO:0006355">
    <property type="term" value="P:regulation of DNA-templated transcription"/>
    <property type="evidence" value="ECO:0007669"/>
    <property type="project" value="InterPro"/>
</dbReference>
<comment type="similarity">
    <text evidence="1">Belongs to the AfsR/DnrI/RedD regulatory family.</text>
</comment>
<dbReference type="GO" id="GO:0003677">
    <property type="term" value="F:DNA binding"/>
    <property type="evidence" value="ECO:0007669"/>
    <property type="project" value="UniProtKB-KW"/>
</dbReference>
<dbReference type="PRINTS" id="PR00364">
    <property type="entry name" value="DISEASERSIST"/>
</dbReference>
<accession>A0A7Z0CJU5</accession>
<dbReference type="GO" id="GO:0000160">
    <property type="term" value="P:phosphorelay signal transduction system"/>
    <property type="evidence" value="ECO:0007669"/>
    <property type="project" value="InterPro"/>
</dbReference>
<reference evidence="5 6" key="1">
    <citation type="submission" date="2020-07" db="EMBL/GenBank/DDBJ databases">
        <title>Sequencing the genomes of 1000 actinobacteria strains.</title>
        <authorList>
            <person name="Klenk H.-P."/>
        </authorList>
    </citation>
    <scope>NUCLEOTIDE SEQUENCE [LARGE SCALE GENOMIC DNA]</scope>
    <source>
        <strain evidence="5 6">DSM 15131</strain>
    </source>
</reference>
<dbReference type="SMART" id="SM01043">
    <property type="entry name" value="BTAD"/>
    <property type="match status" value="1"/>
</dbReference>
<gene>
    <name evidence="5" type="ORF">BJ993_000519</name>
</gene>
<sequence>MPIQLTLLDGVRWEGTPVTGDRPQALLAALADAGRTIGTDRLVDLVWGEDEPANPAKALQVLVSRVRGTIGAAALVTDGDGYRLALPPEHIDAVHLRLSTRRAREILATDPAAALQHAEVALALAPAGVVEQAAGPLAEVRRRADHDLRDAAVVRARALARSGRHAEALPGLEEAAAGAPDDEPLLADLLHAVATVRGPAAALELFEAHRTDVRERLGADPGPDLQRVHRELLALDSPVREGLRYEAGPLLGRDADLRTIEGLLTSARVVSIVGPGGLGKTRLAHTVARAASLPVVHFLELVGVTDPEDLVGEVGSALGVRDSVSGRRTLTAEQRADIRARIAQQLDQAPTLLVLDNCEHIVEAVADLVAFLVATTRELRVLTTTRAPLAIAAEHVHLLPHLGTDDAVDLFRTRAEAARPGVRLDDDAVRSVVDRLDGLPLAIELAAAKVRVMQPAEIARRLDDRFALLRGGDRSAPDRHRTLLAVIDWSWNLLDERERRALRYLAAFPDGFTLEAAGAVLGDDALEPVEDLVEQSLLVVTDTDHGTRFRMLETVREFGRLQREAAGESDKVARALQDWAVDFAAREGSRLFSTDQVEAMDRIREEETNLADVLREALGAGDQDAVAGLFATLGGYWSISGDHFRSMTVAPAVAGVLDDWAVPPELADTARSALCITLFSVRFTGSDGAEQLTGQLEDLGEGTDHPALAALVRVTLAQTEGVATDLTHLIDDPDPWVRCLALQWAAHQWENRGDPHGAVEALHRALPLVHVEEGPWRRAMIDAQLSELHAQLGDAVRAAEHARLALPVLERLGAIDDAVQNRAIVATSTMIGGDLAAASAQVAELAALAPTGMPGGDVAILRTRAELALLTGEVADGLHLHRVAAEATRAMRLPGTDDVTTPWTISGEAAAVSAFALHGRGDEGRDLRDALAARALDALDPERPFMDYPVGGLVLFGLGLWALLRTDGPAEDAVRVLVLADRFSYYRFAPTMQWEPARALCEERAPGVLAEIEAEYGERRGPDLVAEARAAVTRVL</sequence>
<evidence type="ECO:0000313" key="6">
    <source>
        <dbReference type="Proteomes" id="UP000562045"/>
    </source>
</evidence>